<evidence type="ECO:0000256" key="1">
    <source>
        <dbReference type="ARBA" id="ARBA00022490"/>
    </source>
</evidence>
<organism evidence="7 8">
    <name type="scientific">Campylobacter corcagiensis</name>
    <dbReference type="NCBI Taxonomy" id="1448857"/>
    <lineage>
        <taxon>Bacteria</taxon>
        <taxon>Pseudomonadati</taxon>
        <taxon>Campylobacterota</taxon>
        <taxon>Epsilonproteobacteria</taxon>
        <taxon>Campylobacterales</taxon>
        <taxon>Campylobacteraceae</taxon>
        <taxon>Campylobacter</taxon>
    </lineage>
</organism>
<dbReference type="AlphaFoldDB" id="A0A7M1LG54"/>
<evidence type="ECO:0000256" key="4">
    <source>
        <dbReference type="ARBA" id="ARBA00022679"/>
    </source>
</evidence>
<dbReference type="Gene3D" id="3.40.50.150">
    <property type="entry name" value="Vaccinia Virus protein VP39"/>
    <property type="match status" value="1"/>
</dbReference>
<evidence type="ECO:0000256" key="5">
    <source>
        <dbReference type="ARBA" id="ARBA00022691"/>
    </source>
</evidence>
<feature type="binding site" evidence="6">
    <location>
        <begin position="109"/>
        <end position="110"/>
    </location>
    <ligand>
        <name>S-adenosyl-L-methionine</name>
        <dbReference type="ChEBI" id="CHEBI:59789"/>
    </ligand>
</feature>
<dbReference type="Pfam" id="PF02527">
    <property type="entry name" value="GidB"/>
    <property type="match status" value="1"/>
</dbReference>
<name>A0A7M1LG54_9BACT</name>
<proteinExistence type="inferred from homology"/>
<evidence type="ECO:0000256" key="3">
    <source>
        <dbReference type="ARBA" id="ARBA00022603"/>
    </source>
</evidence>
<keyword evidence="8" id="KW-1185">Reference proteome</keyword>
<feature type="binding site" evidence="6">
    <location>
        <position position="63"/>
    </location>
    <ligand>
        <name>S-adenosyl-L-methionine</name>
        <dbReference type="ChEBI" id="CHEBI:59789"/>
    </ligand>
</feature>
<dbReference type="NCBIfam" id="TIGR00138">
    <property type="entry name" value="rsmG_gidB"/>
    <property type="match status" value="1"/>
</dbReference>
<reference evidence="7 8" key="1">
    <citation type="submission" date="2020-10" db="EMBL/GenBank/DDBJ databases">
        <title>Campylobacter and Helicobacter PacBio genomes.</title>
        <authorList>
            <person name="Lane C."/>
        </authorList>
    </citation>
    <scope>NUCLEOTIDE SEQUENCE [LARGE SCALE GENOMIC DNA]</scope>
    <source>
        <strain evidence="7 8">2016D-0077</strain>
    </source>
</reference>
<dbReference type="PANTHER" id="PTHR31760:SF0">
    <property type="entry name" value="S-ADENOSYL-L-METHIONINE-DEPENDENT METHYLTRANSFERASES SUPERFAMILY PROTEIN"/>
    <property type="match status" value="1"/>
</dbReference>
<comment type="subcellular location">
    <subcellularLocation>
        <location evidence="6">Cytoplasm</location>
    </subcellularLocation>
</comment>
<dbReference type="OrthoDB" id="9808773at2"/>
<dbReference type="PIRSF" id="PIRSF003078">
    <property type="entry name" value="GidB"/>
    <property type="match status" value="1"/>
</dbReference>
<evidence type="ECO:0000313" key="8">
    <source>
        <dbReference type="Proteomes" id="UP000594749"/>
    </source>
</evidence>
<dbReference type="RefSeq" id="WP_025803113.1">
    <property type="nucleotide sequence ID" value="NZ_CP053842.1"/>
</dbReference>
<accession>A0A7M1LG54</accession>
<dbReference type="GO" id="GO:0070043">
    <property type="term" value="F:rRNA (guanine-N7-)-methyltransferase activity"/>
    <property type="evidence" value="ECO:0007669"/>
    <property type="project" value="UniProtKB-UniRule"/>
</dbReference>
<keyword evidence="5 6" id="KW-0949">S-adenosyl-L-methionine</keyword>
<comment type="similarity">
    <text evidence="6">Belongs to the methyltransferase superfamily. RNA methyltransferase RsmG family.</text>
</comment>
<dbReference type="Proteomes" id="UP000594749">
    <property type="component" value="Chromosome"/>
</dbReference>
<dbReference type="EC" id="2.1.1.-" evidence="6"/>
<dbReference type="EMBL" id="CP063078">
    <property type="protein sequence ID" value="QOQ87548.1"/>
    <property type="molecule type" value="Genomic_DNA"/>
</dbReference>
<sequence length="181" mass="20489">MSYSDKFKTQILAYKEILAKFNAVHDLTKHENLDWAIEDSFSGAKFIEGLPKVAIDIGSGAGFPGLFLSFVLDECQWHLFEPNFKRSSFLTYVKLNLGLKNVTIHSEKLENSTKFRADLITSRAVMKTKKILEISDGFYDENTQFLLYKGSSVESELENLKAKIYSSGNRNFVILKGVKNG</sequence>
<evidence type="ECO:0000256" key="2">
    <source>
        <dbReference type="ARBA" id="ARBA00022552"/>
    </source>
</evidence>
<keyword evidence="4 6" id="KW-0808">Transferase</keyword>
<dbReference type="PANTHER" id="PTHR31760">
    <property type="entry name" value="S-ADENOSYL-L-METHIONINE-DEPENDENT METHYLTRANSFERASES SUPERFAMILY PROTEIN"/>
    <property type="match status" value="1"/>
</dbReference>
<comment type="caution">
    <text evidence="6">Lacks conserved residue(s) required for the propagation of feature annotation.</text>
</comment>
<comment type="function">
    <text evidence="6">Specifically methylates the N7 position of a guanine in 16S rRNA.</text>
</comment>
<keyword evidence="3 6" id="KW-0489">Methyltransferase</keyword>
<dbReference type="InterPro" id="IPR029063">
    <property type="entry name" value="SAM-dependent_MTases_sf"/>
</dbReference>
<dbReference type="SUPFAM" id="SSF53335">
    <property type="entry name" value="S-adenosyl-L-methionine-dependent methyltransferases"/>
    <property type="match status" value="1"/>
</dbReference>
<dbReference type="HAMAP" id="MF_00074">
    <property type="entry name" value="16SrRNA_methyltr_G"/>
    <property type="match status" value="1"/>
</dbReference>
<keyword evidence="1 6" id="KW-0963">Cytoplasm</keyword>
<dbReference type="GO" id="GO:0005829">
    <property type="term" value="C:cytosol"/>
    <property type="evidence" value="ECO:0007669"/>
    <property type="project" value="TreeGrafter"/>
</dbReference>
<keyword evidence="2 6" id="KW-0698">rRNA processing</keyword>
<feature type="binding site" evidence="6">
    <location>
        <position position="123"/>
    </location>
    <ligand>
        <name>S-adenosyl-L-methionine</name>
        <dbReference type="ChEBI" id="CHEBI:59789"/>
    </ligand>
</feature>
<dbReference type="InterPro" id="IPR003682">
    <property type="entry name" value="rRNA_ssu_MeTfrase_G"/>
</dbReference>
<protein>
    <recommendedName>
        <fullName evidence="6">Ribosomal RNA small subunit methyltransferase G</fullName>
        <ecNumber evidence="6">2.1.1.-</ecNumber>
    </recommendedName>
    <alternativeName>
        <fullName evidence="6">16S rRNA 7-methylguanosine methyltransferase</fullName>
        <shortName evidence="6">16S rRNA m7G methyltransferase</shortName>
    </alternativeName>
</protein>
<gene>
    <name evidence="6 7" type="primary">rsmG</name>
    <name evidence="7" type="ORF">IMC76_01665</name>
</gene>
<evidence type="ECO:0000256" key="6">
    <source>
        <dbReference type="HAMAP-Rule" id="MF_00074"/>
    </source>
</evidence>
<evidence type="ECO:0000313" key="7">
    <source>
        <dbReference type="EMBL" id="QOQ87548.1"/>
    </source>
</evidence>
<feature type="binding site" evidence="6">
    <location>
        <position position="58"/>
    </location>
    <ligand>
        <name>S-adenosyl-L-methionine</name>
        <dbReference type="ChEBI" id="CHEBI:59789"/>
    </ligand>
</feature>